<name>A0A316TLU4_9BACT</name>
<dbReference type="EMBL" id="QGGB01000009">
    <property type="protein sequence ID" value="PWN05553.1"/>
    <property type="molecule type" value="Genomic_DNA"/>
</dbReference>
<keyword evidence="3" id="KW-1185">Reference proteome</keyword>
<evidence type="ECO:0000313" key="3">
    <source>
        <dbReference type="Proteomes" id="UP000245533"/>
    </source>
</evidence>
<evidence type="ECO:0000313" key="2">
    <source>
        <dbReference type="EMBL" id="PWN05553.1"/>
    </source>
</evidence>
<keyword evidence="1" id="KW-1133">Transmembrane helix</keyword>
<dbReference type="Proteomes" id="UP000245533">
    <property type="component" value="Unassembled WGS sequence"/>
</dbReference>
<reference evidence="2 3" key="1">
    <citation type="submission" date="2018-05" db="EMBL/GenBank/DDBJ databases">
        <title>Rhodohalobacter halophilus gen. nov., sp. nov., a moderately halophilic member of the family Balneolaceae.</title>
        <authorList>
            <person name="Liu Z.-W."/>
        </authorList>
    </citation>
    <scope>NUCLEOTIDE SEQUENCE [LARGE SCALE GENOMIC DNA]</scope>
    <source>
        <strain evidence="2 3">8A47</strain>
    </source>
</reference>
<dbReference type="AlphaFoldDB" id="A0A316TLU4"/>
<keyword evidence="1" id="KW-0812">Transmembrane</keyword>
<accession>A0A316TLU4</accession>
<comment type="caution">
    <text evidence="2">The sequence shown here is derived from an EMBL/GenBank/DDBJ whole genome shotgun (WGS) entry which is preliminary data.</text>
</comment>
<sequence length="147" mass="16727">MLHARAIGRYALQIAATQKTEETMKSHVFKLLGLIIISYALAGCTATGGLIIYPEPVVIGNPPPPEYRSERIYHKKSERRYSGRNHRKGYVTFAYGNKTFRVPPGHMPRRGECRIWYVHRPPGHQPPPGSCRVLRRYVPHNAVLIRG</sequence>
<protein>
    <submittedName>
        <fullName evidence="2">Uncharacterized protein</fullName>
    </submittedName>
</protein>
<gene>
    <name evidence="2" type="ORF">DDZ15_13180</name>
</gene>
<feature type="transmembrane region" description="Helical" evidence="1">
    <location>
        <begin position="31"/>
        <end position="53"/>
    </location>
</feature>
<evidence type="ECO:0000256" key="1">
    <source>
        <dbReference type="SAM" id="Phobius"/>
    </source>
</evidence>
<organism evidence="2 3">
    <name type="scientific">Rhodohalobacter mucosus</name>
    <dbReference type="NCBI Taxonomy" id="2079485"/>
    <lineage>
        <taxon>Bacteria</taxon>
        <taxon>Pseudomonadati</taxon>
        <taxon>Balneolota</taxon>
        <taxon>Balneolia</taxon>
        <taxon>Balneolales</taxon>
        <taxon>Balneolaceae</taxon>
        <taxon>Rhodohalobacter</taxon>
    </lineage>
</organism>
<proteinExistence type="predicted"/>
<keyword evidence="1" id="KW-0472">Membrane</keyword>